<dbReference type="SUPFAM" id="SSF57802">
    <property type="entry name" value="Rubredoxin-like"/>
    <property type="match status" value="1"/>
</dbReference>
<comment type="cofactor">
    <cofactor evidence="5">
        <name>Fe(3+)</name>
        <dbReference type="ChEBI" id="CHEBI:29034"/>
    </cofactor>
</comment>
<comment type="similarity">
    <text evidence="5">Belongs to the rubredoxin family.</text>
</comment>
<keyword evidence="1" id="KW-0813">Transport</keyword>
<dbReference type="PANTHER" id="PTHR47627">
    <property type="entry name" value="RUBREDOXIN"/>
    <property type="match status" value="1"/>
</dbReference>
<dbReference type="Proteomes" id="UP001163152">
    <property type="component" value="Chromosome"/>
</dbReference>
<keyword evidence="2 5" id="KW-0479">Metal-binding</keyword>
<keyword evidence="6" id="KW-0472">Membrane</keyword>
<dbReference type="PROSITE" id="PS50903">
    <property type="entry name" value="RUBREDOXIN_LIKE"/>
    <property type="match status" value="1"/>
</dbReference>
<dbReference type="CDD" id="cd00730">
    <property type="entry name" value="rubredoxin"/>
    <property type="match status" value="1"/>
</dbReference>
<evidence type="ECO:0000256" key="2">
    <source>
        <dbReference type="ARBA" id="ARBA00022723"/>
    </source>
</evidence>
<reference evidence="8" key="1">
    <citation type="submission" date="2022-12" db="EMBL/GenBank/DDBJ databases">
        <title>Polyphasic identification of a Novel Hot-Spring Cyanobacterium Ocullathermofonsia sinensis gen nov. sp. nov. and Genomic Insights on its Adaptations to the Thermal Habitat.</title>
        <authorList>
            <person name="Daroch M."/>
            <person name="Tang J."/>
            <person name="Jiang Y."/>
        </authorList>
    </citation>
    <scope>NUCLEOTIDE SEQUENCE</scope>
    <source>
        <strain evidence="8">PKUAC-SCTA174</strain>
    </source>
</reference>
<dbReference type="KEGG" id="tsin:OXH18_11915"/>
<dbReference type="EMBL" id="CP113797">
    <property type="protein sequence ID" value="WAL62661.1"/>
    <property type="molecule type" value="Genomic_DNA"/>
</dbReference>
<dbReference type="RefSeq" id="WP_268612999.1">
    <property type="nucleotide sequence ID" value="NZ_CP113797.1"/>
</dbReference>
<dbReference type="PANTHER" id="PTHR47627:SF1">
    <property type="entry name" value="RUBREDOXIN-1-RELATED"/>
    <property type="match status" value="1"/>
</dbReference>
<dbReference type="PROSITE" id="PS00202">
    <property type="entry name" value="RUBREDOXIN"/>
    <property type="match status" value="1"/>
</dbReference>
<feature type="domain" description="Rubredoxin-like" evidence="7">
    <location>
        <begin position="11"/>
        <end position="62"/>
    </location>
</feature>
<dbReference type="GO" id="GO:0005506">
    <property type="term" value="F:iron ion binding"/>
    <property type="evidence" value="ECO:0007669"/>
    <property type="project" value="UniProtKB-UniRule"/>
</dbReference>
<evidence type="ECO:0000256" key="4">
    <source>
        <dbReference type="ARBA" id="ARBA00023004"/>
    </source>
</evidence>
<evidence type="ECO:0000256" key="6">
    <source>
        <dbReference type="SAM" id="Phobius"/>
    </source>
</evidence>
<protein>
    <recommendedName>
        <fullName evidence="5">Rubredoxin</fullName>
    </recommendedName>
</protein>
<feature type="transmembrane region" description="Helical" evidence="6">
    <location>
        <begin position="91"/>
        <end position="110"/>
    </location>
</feature>
<evidence type="ECO:0000256" key="1">
    <source>
        <dbReference type="ARBA" id="ARBA00022448"/>
    </source>
</evidence>
<evidence type="ECO:0000313" key="9">
    <source>
        <dbReference type="Proteomes" id="UP001163152"/>
    </source>
</evidence>
<evidence type="ECO:0000256" key="5">
    <source>
        <dbReference type="RuleBase" id="RU003820"/>
    </source>
</evidence>
<organism evidence="8 9">
    <name type="scientific">Thermocoleostomius sinensis A174</name>
    <dbReference type="NCBI Taxonomy" id="2016057"/>
    <lineage>
        <taxon>Bacteria</taxon>
        <taxon>Bacillati</taxon>
        <taxon>Cyanobacteriota</taxon>
        <taxon>Cyanophyceae</taxon>
        <taxon>Oculatellales</taxon>
        <taxon>Oculatellaceae</taxon>
        <taxon>Thermocoleostomius</taxon>
    </lineage>
</organism>
<keyword evidence="4 5" id="KW-0408">Iron</keyword>
<dbReference type="GO" id="GO:0009055">
    <property type="term" value="F:electron transfer activity"/>
    <property type="evidence" value="ECO:0007669"/>
    <property type="project" value="TreeGrafter"/>
</dbReference>
<dbReference type="InterPro" id="IPR024935">
    <property type="entry name" value="Rubredoxin_dom"/>
</dbReference>
<name>A0A9E8ZH49_9CYAN</name>
<dbReference type="InterPro" id="IPR018527">
    <property type="entry name" value="Rubredoxin_Fe_BS"/>
</dbReference>
<dbReference type="InterPro" id="IPR024934">
    <property type="entry name" value="Rubredoxin-like_dom"/>
</dbReference>
<dbReference type="Pfam" id="PF00301">
    <property type="entry name" value="Rubredoxin"/>
    <property type="match status" value="1"/>
</dbReference>
<sequence>MSTEALDPKTLDRYECGACGYVYEPTKGDSTSNTPAGTAFEALAESWRCPVCGARKPRFSNIGPVGNPSGFKENLKYGLGVNSLTPGQKNVLIFGALALGFLFFISLYGLR</sequence>
<keyword evidence="9" id="KW-1185">Reference proteome</keyword>
<accession>A0A9E8ZH49</accession>
<gene>
    <name evidence="8" type="ORF">OXH18_11915</name>
</gene>
<dbReference type="InterPro" id="IPR050526">
    <property type="entry name" value="Rubredoxin_ET"/>
</dbReference>
<keyword evidence="6" id="KW-1133">Transmembrane helix</keyword>
<dbReference type="Gene3D" id="2.20.28.10">
    <property type="match status" value="1"/>
</dbReference>
<proteinExistence type="inferred from homology"/>
<evidence type="ECO:0000256" key="3">
    <source>
        <dbReference type="ARBA" id="ARBA00022982"/>
    </source>
</evidence>
<dbReference type="GO" id="GO:0043448">
    <property type="term" value="P:alkane catabolic process"/>
    <property type="evidence" value="ECO:0007669"/>
    <property type="project" value="TreeGrafter"/>
</dbReference>
<keyword evidence="6" id="KW-0812">Transmembrane</keyword>
<dbReference type="PRINTS" id="PR00163">
    <property type="entry name" value="RUBREDOXIN"/>
</dbReference>
<evidence type="ECO:0000313" key="8">
    <source>
        <dbReference type="EMBL" id="WAL62661.1"/>
    </source>
</evidence>
<evidence type="ECO:0000259" key="7">
    <source>
        <dbReference type="PROSITE" id="PS50903"/>
    </source>
</evidence>
<keyword evidence="3 5" id="KW-0249">Electron transport</keyword>
<dbReference type="AlphaFoldDB" id="A0A9E8ZH49"/>